<gene>
    <name evidence="2" type="ORF">B0H17DRAFT_1147681</name>
</gene>
<keyword evidence="1" id="KW-0732">Signal</keyword>
<dbReference type="AlphaFoldDB" id="A0AAD7CI97"/>
<organism evidence="2 3">
    <name type="scientific">Mycena rosella</name>
    <name type="common">Pink bonnet</name>
    <name type="synonym">Agaricus rosellus</name>
    <dbReference type="NCBI Taxonomy" id="1033263"/>
    <lineage>
        <taxon>Eukaryota</taxon>
        <taxon>Fungi</taxon>
        <taxon>Dikarya</taxon>
        <taxon>Basidiomycota</taxon>
        <taxon>Agaricomycotina</taxon>
        <taxon>Agaricomycetes</taxon>
        <taxon>Agaricomycetidae</taxon>
        <taxon>Agaricales</taxon>
        <taxon>Marasmiineae</taxon>
        <taxon>Mycenaceae</taxon>
        <taxon>Mycena</taxon>
    </lineage>
</organism>
<accession>A0AAD7CI97</accession>
<sequence length="240" mass="26755">MSLGAFAAPALACGVCVCAAADWGRWPGYTRSSSGHHLLDDYVPASPTELAFSCLVYLVPGISRMPCSSHMNSKDYPIPWPLLMIPYQLQFFCANCSQPKFFVIKSAGNDKFNFDNLARSGDSTIIWCMPPDALPPDLLVTDNAGPHMGFHLQLGLAIGIDWTLPLPPCHLSSIRRGHCNYRQIHTKHHYMTGKRMKINILLNPQFKPIVPTFDAFTYCNALSKIINWLRPSPFVAWTCV</sequence>
<proteinExistence type="predicted"/>
<comment type="caution">
    <text evidence="2">The sequence shown here is derived from an EMBL/GenBank/DDBJ whole genome shotgun (WGS) entry which is preliminary data.</text>
</comment>
<feature type="signal peptide" evidence="1">
    <location>
        <begin position="1"/>
        <end position="20"/>
    </location>
</feature>
<name>A0AAD7CI97_MYCRO</name>
<evidence type="ECO:0000256" key="1">
    <source>
        <dbReference type="SAM" id="SignalP"/>
    </source>
</evidence>
<protein>
    <recommendedName>
        <fullName evidence="4">DDE-1 domain-containing protein</fullName>
    </recommendedName>
</protein>
<keyword evidence="3" id="KW-1185">Reference proteome</keyword>
<evidence type="ECO:0000313" key="3">
    <source>
        <dbReference type="Proteomes" id="UP001221757"/>
    </source>
</evidence>
<feature type="chain" id="PRO_5041934881" description="DDE-1 domain-containing protein" evidence="1">
    <location>
        <begin position="21"/>
        <end position="240"/>
    </location>
</feature>
<dbReference type="Proteomes" id="UP001221757">
    <property type="component" value="Unassembled WGS sequence"/>
</dbReference>
<dbReference type="EMBL" id="JARKIE010000362">
    <property type="protein sequence ID" value="KAJ7649596.1"/>
    <property type="molecule type" value="Genomic_DNA"/>
</dbReference>
<evidence type="ECO:0000313" key="2">
    <source>
        <dbReference type="EMBL" id="KAJ7649596.1"/>
    </source>
</evidence>
<reference evidence="2" key="1">
    <citation type="submission" date="2023-03" db="EMBL/GenBank/DDBJ databases">
        <title>Massive genome expansion in bonnet fungi (Mycena s.s.) driven by repeated elements and novel gene families across ecological guilds.</title>
        <authorList>
            <consortium name="Lawrence Berkeley National Laboratory"/>
            <person name="Harder C.B."/>
            <person name="Miyauchi S."/>
            <person name="Viragh M."/>
            <person name="Kuo A."/>
            <person name="Thoen E."/>
            <person name="Andreopoulos B."/>
            <person name="Lu D."/>
            <person name="Skrede I."/>
            <person name="Drula E."/>
            <person name="Henrissat B."/>
            <person name="Morin E."/>
            <person name="Kohler A."/>
            <person name="Barry K."/>
            <person name="LaButti K."/>
            <person name="Morin E."/>
            <person name="Salamov A."/>
            <person name="Lipzen A."/>
            <person name="Mereny Z."/>
            <person name="Hegedus B."/>
            <person name="Baldrian P."/>
            <person name="Stursova M."/>
            <person name="Weitz H."/>
            <person name="Taylor A."/>
            <person name="Grigoriev I.V."/>
            <person name="Nagy L.G."/>
            <person name="Martin F."/>
            <person name="Kauserud H."/>
        </authorList>
    </citation>
    <scope>NUCLEOTIDE SEQUENCE</scope>
    <source>
        <strain evidence="2">CBHHK067</strain>
    </source>
</reference>
<evidence type="ECO:0008006" key="4">
    <source>
        <dbReference type="Google" id="ProtNLM"/>
    </source>
</evidence>